<protein>
    <submittedName>
        <fullName evidence="6">TetR family transcriptional regulator</fullName>
    </submittedName>
</protein>
<evidence type="ECO:0000256" key="1">
    <source>
        <dbReference type="ARBA" id="ARBA00023015"/>
    </source>
</evidence>
<accession>A0ABQ3QXR2</accession>
<dbReference type="SUPFAM" id="SSF48498">
    <property type="entry name" value="Tetracyclin repressor-like, C-terminal domain"/>
    <property type="match status" value="1"/>
</dbReference>
<dbReference type="SUPFAM" id="SSF46689">
    <property type="entry name" value="Homeodomain-like"/>
    <property type="match status" value="1"/>
</dbReference>
<organism evidence="6 7">
    <name type="scientific">Streptomyces violascens</name>
    <dbReference type="NCBI Taxonomy" id="67381"/>
    <lineage>
        <taxon>Bacteria</taxon>
        <taxon>Bacillati</taxon>
        <taxon>Actinomycetota</taxon>
        <taxon>Actinomycetes</taxon>
        <taxon>Kitasatosporales</taxon>
        <taxon>Streptomycetaceae</taxon>
        <taxon>Streptomyces</taxon>
    </lineage>
</organism>
<dbReference type="Pfam" id="PF16859">
    <property type="entry name" value="TetR_C_11"/>
    <property type="match status" value="1"/>
</dbReference>
<dbReference type="Gene3D" id="1.10.10.60">
    <property type="entry name" value="Homeodomain-like"/>
    <property type="match status" value="1"/>
</dbReference>
<dbReference type="Gene3D" id="1.10.357.10">
    <property type="entry name" value="Tetracycline Repressor, domain 2"/>
    <property type="match status" value="1"/>
</dbReference>
<dbReference type="InterPro" id="IPR036271">
    <property type="entry name" value="Tet_transcr_reg_TetR-rel_C_sf"/>
</dbReference>
<dbReference type="RefSeq" id="WP_189964609.1">
    <property type="nucleotide sequence ID" value="NZ_BMUA01000011.1"/>
</dbReference>
<dbReference type="InterPro" id="IPR050109">
    <property type="entry name" value="HTH-type_TetR-like_transc_reg"/>
</dbReference>
<dbReference type="PANTHER" id="PTHR30055">
    <property type="entry name" value="HTH-TYPE TRANSCRIPTIONAL REGULATOR RUTR"/>
    <property type="match status" value="1"/>
</dbReference>
<evidence type="ECO:0000256" key="4">
    <source>
        <dbReference type="PROSITE-ProRule" id="PRU00335"/>
    </source>
</evidence>
<keyword evidence="2 4" id="KW-0238">DNA-binding</keyword>
<gene>
    <name evidence="6" type="ORF">Sviol_64800</name>
</gene>
<dbReference type="Pfam" id="PF00440">
    <property type="entry name" value="TetR_N"/>
    <property type="match status" value="1"/>
</dbReference>
<dbReference type="InterPro" id="IPR001647">
    <property type="entry name" value="HTH_TetR"/>
</dbReference>
<keyword evidence="1" id="KW-0805">Transcription regulation</keyword>
<name>A0ABQ3QXR2_9ACTN</name>
<keyword evidence="3" id="KW-0804">Transcription</keyword>
<evidence type="ECO:0000313" key="6">
    <source>
        <dbReference type="EMBL" id="GHI42072.1"/>
    </source>
</evidence>
<dbReference type="PANTHER" id="PTHR30055:SF148">
    <property type="entry name" value="TETR-FAMILY TRANSCRIPTIONAL REGULATOR"/>
    <property type="match status" value="1"/>
</dbReference>
<dbReference type="InterPro" id="IPR011075">
    <property type="entry name" value="TetR_C"/>
</dbReference>
<dbReference type="PROSITE" id="PS50977">
    <property type="entry name" value="HTH_TETR_2"/>
    <property type="match status" value="1"/>
</dbReference>
<comment type="caution">
    <text evidence="6">The sequence shown here is derived from an EMBL/GenBank/DDBJ whole genome shotgun (WGS) entry which is preliminary data.</text>
</comment>
<sequence>MSKPRERDHIALGSAEGPRGREAILKATLDVLAEQGYQRLAMEQVATRAGVHKATLYRWWPSKGNLVGWALGATLSTGPVPDTGNTRDDLIAWLQGTISNYTSTPAGTALPALLSDLAHEPGTLAGFRRHFLDERRANCEVLINRGVERGDIPADVDVEIFMDILAGPVFYRQVVTGVVFVEDLPEKIVDLLLSGRTPRRTE</sequence>
<evidence type="ECO:0000259" key="5">
    <source>
        <dbReference type="PROSITE" id="PS50977"/>
    </source>
</evidence>
<feature type="domain" description="HTH tetR-type" evidence="5">
    <location>
        <begin position="18"/>
        <end position="78"/>
    </location>
</feature>
<evidence type="ECO:0000313" key="7">
    <source>
        <dbReference type="Proteomes" id="UP001050808"/>
    </source>
</evidence>
<proteinExistence type="predicted"/>
<feature type="DNA-binding region" description="H-T-H motif" evidence="4">
    <location>
        <begin position="41"/>
        <end position="60"/>
    </location>
</feature>
<evidence type="ECO:0000256" key="3">
    <source>
        <dbReference type="ARBA" id="ARBA00023163"/>
    </source>
</evidence>
<dbReference type="EMBL" id="BNDY01000017">
    <property type="protein sequence ID" value="GHI42072.1"/>
    <property type="molecule type" value="Genomic_DNA"/>
</dbReference>
<keyword evidence="7" id="KW-1185">Reference proteome</keyword>
<dbReference type="PRINTS" id="PR00455">
    <property type="entry name" value="HTHTETR"/>
</dbReference>
<dbReference type="InterPro" id="IPR009057">
    <property type="entry name" value="Homeodomain-like_sf"/>
</dbReference>
<reference evidence="6" key="1">
    <citation type="submission" date="2024-05" db="EMBL/GenBank/DDBJ databases">
        <title>Whole genome shotgun sequence of Streptomyces violascens NBRC 12920.</title>
        <authorList>
            <person name="Komaki H."/>
            <person name="Tamura T."/>
        </authorList>
    </citation>
    <scope>NUCLEOTIDE SEQUENCE</scope>
    <source>
        <strain evidence="6">NBRC 12920</strain>
    </source>
</reference>
<dbReference type="Proteomes" id="UP001050808">
    <property type="component" value="Unassembled WGS sequence"/>
</dbReference>
<evidence type="ECO:0000256" key="2">
    <source>
        <dbReference type="ARBA" id="ARBA00023125"/>
    </source>
</evidence>